<evidence type="ECO:0000313" key="1">
    <source>
        <dbReference type="EMBL" id="KAG8487749.1"/>
    </source>
</evidence>
<name>A0A8J6CX28_9ROSI</name>
<dbReference type="AlphaFoldDB" id="A0A8J6CX28"/>
<organism evidence="1 2">
    <name type="scientific">Gossypium anomalum</name>
    <dbReference type="NCBI Taxonomy" id="47600"/>
    <lineage>
        <taxon>Eukaryota</taxon>
        <taxon>Viridiplantae</taxon>
        <taxon>Streptophyta</taxon>
        <taxon>Embryophyta</taxon>
        <taxon>Tracheophyta</taxon>
        <taxon>Spermatophyta</taxon>
        <taxon>Magnoliopsida</taxon>
        <taxon>eudicotyledons</taxon>
        <taxon>Gunneridae</taxon>
        <taxon>Pentapetalae</taxon>
        <taxon>rosids</taxon>
        <taxon>malvids</taxon>
        <taxon>Malvales</taxon>
        <taxon>Malvaceae</taxon>
        <taxon>Malvoideae</taxon>
        <taxon>Gossypium</taxon>
    </lineage>
</organism>
<gene>
    <name evidence="1" type="ORF">CXB51_018327</name>
</gene>
<accession>A0A8J6CX28</accession>
<reference evidence="1 2" key="1">
    <citation type="journal article" date="2021" name="bioRxiv">
        <title>The Gossypium anomalum genome as a resource for cotton improvement and evolutionary analysis of hybrid incompatibility.</title>
        <authorList>
            <person name="Grover C.E."/>
            <person name="Yuan D."/>
            <person name="Arick M.A."/>
            <person name="Miller E.R."/>
            <person name="Hu G."/>
            <person name="Peterson D.G."/>
            <person name="Wendel J.F."/>
            <person name="Udall J.A."/>
        </authorList>
    </citation>
    <scope>NUCLEOTIDE SEQUENCE [LARGE SCALE GENOMIC DNA]</scope>
    <source>
        <strain evidence="1">JFW-Udall</strain>
        <tissue evidence="1">Leaf</tissue>
    </source>
</reference>
<dbReference type="Proteomes" id="UP000701853">
    <property type="component" value="Chromosome 7"/>
</dbReference>
<sequence>MTNRVEPSDDVSVMQLRYVETWRGCSWACQHEVWEVEAWAEATTRVEAGTKAVAAQGGKGTPGF</sequence>
<keyword evidence="2" id="KW-1185">Reference proteome</keyword>
<dbReference type="EMBL" id="JAHUZN010000007">
    <property type="protein sequence ID" value="KAG8487749.1"/>
    <property type="molecule type" value="Genomic_DNA"/>
</dbReference>
<protein>
    <submittedName>
        <fullName evidence="1">Uncharacterized protein</fullName>
    </submittedName>
</protein>
<evidence type="ECO:0000313" key="2">
    <source>
        <dbReference type="Proteomes" id="UP000701853"/>
    </source>
</evidence>
<proteinExistence type="predicted"/>
<comment type="caution">
    <text evidence="1">The sequence shown here is derived from an EMBL/GenBank/DDBJ whole genome shotgun (WGS) entry which is preliminary data.</text>
</comment>